<gene>
    <name evidence="1" type="ORF">PIB30_030055</name>
</gene>
<proteinExistence type="predicted"/>
<accession>A0ABU6UAM2</accession>
<evidence type="ECO:0000313" key="1">
    <source>
        <dbReference type="EMBL" id="MED6158139.1"/>
    </source>
</evidence>
<sequence length="114" mass="12909">MNIPSRCCVQNRPPPRRARSGLRCREVKDWPPPMKNSSHISLEIHYKGRIERGADGLLSYVQVQEQYPGFKILCQLKGNRCRCSQMDTSTFQATGIFKCLPWGPSGSNNSTPNK</sequence>
<organism evidence="1 2">
    <name type="scientific">Stylosanthes scabra</name>
    <dbReference type="NCBI Taxonomy" id="79078"/>
    <lineage>
        <taxon>Eukaryota</taxon>
        <taxon>Viridiplantae</taxon>
        <taxon>Streptophyta</taxon>
        <taxon>Embryophyta</taxon>
        <taxon>Tracheophyta</taxon>
        <taxon>Spermatophyta</taxon>
        <taxon>Magnoliopsida</taxon>
        <taxon>eudicotyledons</taxon>
        <taxon>Gunneridae</taxon>
        <taxon>Pentapetalae</taxon>
        <taxon>rosids</taxon>
        <taxon>fabids</taxon>
        <taxon>Fabales</taxon>
        <taxon>Fabaceae</taxon>
        <taxon>Papilionoideae</taxon>
        <taxon>50 kb inversion clade</taxon>
        <taxon>dalbergioids sensu lato</taxon>
        <taxon>Dalbergieae</taxon>
        <taxon>Pterocarpus clade</taxon>
        <taxon>Stylosanthes</taxon>
    </lineage>
</organism>
<protein>
    <submittedName>
        <fullName evidence="1">Uncharacterized protein</fullName>
    </submittedName>
</protein>
<evidence type="ECO:0000313" key="2">
    <source>
        <dbReference type="Proteomes" id="UP001341840"/>
    </source>
</evidence>
<keyword evidence="2" id="KW-1185">Reference proteome</keyword>
<reference evidence="1 2" key="1">
    <citation type="journal article" date="2023" name="Plants (Basel)">
        <title>Bridging the Gap: Combining Genomics and Transcriptomics Approaches to Understand Stylosanthes scabra, an Orphan Legume from the Brazilian Caatinga.</title>
        <authorList>
            <person name="Ferreira-Neto J.R.C."/>
            <person name="da Silva M.D."/>
            <person name="Binneck E."/>
            <person name="de Melo N.F."/>
            <person name="da Silva R.H."/>
            <person name="de Melo A.L.T.M."/>
            <person name="Pandolfi V."/>
            <person name="Bustamante F.O."/>
            <person name="Brasileiro-Vidal A.C."/>
            <person name="Benko-Iseppon A.M."/>
        </authorList>
    </citation>
    <scope>NUCLEOTIDE SEQUENCE [LARGE SCALE GENOMIC DNA]</scope>
    <source>
        <tissue evidence="1">Leaves</tissue>
    </source>
</reference>
<comment type="caution">
    <text evidence="1">The sequence shown here is derived from an EMBL/GenBank/DDBJ whole genome shotgun (WGS) entry which is preliminary data.</text>
</comment>
<name>A0ABU6UAM2_9FABA</name>
<dbReference type="EMBL" id="JASCZI010120953">
    <property type="protein sequence ID" value="MED6158139.1"/>
    <property type="molecule type" value="Genomic_DNA"/>
</dbReference>
<dbReference type="Proteomes" id="UP001341840">
    <property type="component" value="Unassembled WGS sequence"/>
</dbReference>